<reference evidence="1" key="1">
    <citation type="submission" date="2021-02" db="EMBL/GenBank/DDBJ databases">
        <authorList>
            <consortium name="DOE Joint Genome Institute"/>
            <person name="Ahrendt S."/>
            <person name="Looney B.P."/>
            <person name="Miyauchi S."/>
            <person name="Morin E."/>
            <person name="Drula E."/>
            <person name="Courty P.E."/>
            <person name="Chicoki N."/>
            <person name="Fauchery L."/>
            <person name="Kohler A."/>
            <person name="Kuo A."/>
            <person name="Labutti K."/>
            <person name="Pangilinan J."/>
            <person name="Lipzen A."/>
            <person name="Riley R."/>
            <person name="Andreopoulos W."/>
            <person name="He G."/>
            <person name="Johnson J."/>
            <person name="Barry K.W."/>
            <person name="Grigoriev I.V."/>
            <person name="Nagy L."/>
            <person name="Hibbett D."/>
            <person name="Henrissat B."/>
            <person name="Matheny P.B."/>
            <person name="Labbe J."/>
            <person name="Martin F."/>
        </authorList>
    </citation>
    <scope>NUCLEOTIDE SEQUENCE</scope>
    <source>
        <strain evidence="1">FP105234-sp</strain>
    </source>
</reference>
<proteinExistence type="predicted"/>
<reference evidence="1" key="2">
    <citation type="journal article" date="2022" name="New Phytol.">
        <title>Evolutionary transition to the ectomycorrhizal habit in the genomes of a hyperdiverse lineage of mushroom-forming fungi.</title>
        <authorList>
            <person name="Looney B."/>
            <person name="Miyauchi S."/>
            <person name="Morin E."/>
            <person name="Drula E."/>
            <person name="Courty P.E."/>
            <person name="Kohler A."/>
            <person name="Kuo A."/>
            <person name="LaButti K."/>
            <person name="Pangilinan J."/>
            <person name="Lipzen A."/>
            <person name="Riley R."/>
            <person name="Andreopoulos W."/>
            <person name="He G."/>
            <person name="Johnson J."/>
            <person name="Nolan M."/>
            <person name="Tritt A."/>
            <person name="Barry K.W."/>
            <person name="Grigoriev I.V."/>
            <person name="Nagy L.G."/>
            <person name="Hibbett D."/>
            <person name="Henrissat B."/>
            <person name="Matheny P.B."/>
            <person name="Labbe J."/>
            <person name="Martin F.M."/>
        </authorList>
    </citation>
    <scope>NUCLEOTIDE SEQUENCE</scope>
    <source>
        <strain evidence="1">FP105234-sp</strain>
    </source>
</reference>
<dbReference type="Proteomes" id="UP000814033">
    <property type="component" value="Unassembled WGS sequence"/>
</dbReference>
<name>A0ACB8RQH8_9AGAM</name>
<keyword evidence="2" id="KW-1185">Reference proteome</keyword>
<gene>
    <name evidence="1" type="ORF">FA95DRAFT_1560324</name>
</gene>
<sequence>MSPIQLADISDVHDKSFDYVVIGAGTSGLALATRLAEDPAISVLVLEAGKYHGDEPSTRLPAMYAKNFDNPDYDWAFATTPQSHADNTTYIWHRGKGLGGSSALNFYVWNRPPAVDIDAWEKLGNPGWNWANYLKYSNKVINFIPPPDTKVTAERQTSDPAYYGTSGPITVGFPNGSTGWDVTLQDTLNKIGIKTITDGSGGQGIGTFMVTSTVDPRTNARKYSVDYVPSPQPSNLTILSLATVTRVLLSKERPGSDAIATEVEFLFDDQKKTVKASKEVLVSAGAIKSPQILELSGIGDRDILQKAGVESIVDLPAVGTNVQEHLYVGISCELNDPENFNTLDPLHDPEIAAENLQLYQKGEGLFLTGLLNLTHTPLSLVSTHADAIHGAFTEKLKAGKYLGKPGITEQLEVQLDVAKNGAETELISFPCFLSTPNPPEPGKKYISLVPAINHPFSRGTIHIASADPLASPAIDPHYLEEDVDLQTFLEQVKFARRVGTLAPLSAHVGKEINPGPDIQTDEQLTAWLKKNMNSVYHTAGSCSMLPRDKGGVVDPQLKVYGTANVRVVDLSIVPLHVAAHTQATAYTIAEQAADIIKGHFKA</sequence>
<evidence type="ECO:0000313" key="2">
    <source>
        <dbReference type="Proteomes" id="UP000814033"/>
    </source>
</evidence>
<accession>A0ACB8RQH8</accession>
<evidence type="ECO:0000313" key="1">
    <source>
        <dbReference type="EMBL" id="KAI0046210.1"/>
    </source>
</evidence>
<dbReference type="EMBL" id="MU275931">
    <property type="protein sequence ID" value="KAI0046210.1"/>
    <property type="molecule type" value="Genomic_DNA"/>
</dbReference>
<organism evidence="1 2">
    <name type="scientific">Auriscalpium vulgare</name>
    <dbReference type="NCBI Taxonomy" id="40419"/>
    <lineage>
        <taxon>Eukaryota</taxon>
        <taxon>Fungi</taxon>
        <taxon>Dikarya</taxon>
        <taxon>Basidiomycota</taxon>
        <taxon>Agaricomycotina</taxon>
        <taxon>Agaricomycetes</taxon>
        <taxon>Russulales</taxon>
        <taxon>Auriscalpiaceae</taxon>
        <taxon>Auriscalpium</taxon>
    </lineage>
</organism>
<comment type="caution">
    <text evidence="1">The sequence shown here is derived from an EMBL/GenBank/DDBJ whole genome shotgun (WGS) entry which is preliminary data.</text>
</comment>
<protein>
    <submittedName>
        <fullName evidence="1">GMC oxidoreductase</fullName>
    </submittedName>
</protein>